<dbReference type="InterPro" id="IPR052901">
    <property type="entry name" value="Bact_TGase-like"/>
</dbReference>
<dbReference type="InterPro" id="IPR002931">
    <property type="entry name" value="Transglutaminase-like"/>
</dbReference>
<evidence type="ECO:0000259" key="3">
    <source>
        <dbReference type="SMART" id="SM00460"/>
    </source>
</evidence>
<organism evidence="4 5">
    <name type="scientific">Halonotius pteroides</name>
    <dbReference type="NCBI Taxonomy" id="268735"/>
    <lineage>
        <taxon>Archaea</taxon>
        <taxon>Methanobacteriati</taxon>
        <taxon>Methanobacteriota</taxon>
        <taxon>Stenosarchaea group</taxon>
        <taxon>Halobacteria</taxon>
        <taxon>Halobacteriales</taxon>
        <taxon>Haloferacaceae</taxon>
        <taxon>Halonotius</taxon>
    </lineage>
</organism>
<feature type="region of interest" description="Disordered" evidence="1">
    <location>
        <begin position="811"/>
        <end position="830"/>
    </location>
</feature>
<feature type="compositionally biased region" description="Polar residues" evidence="1">
    <location>
        <begin position="102"/>
        <end position="120"/>
    </location>
</feature>
<name>A0A3A6Q065_9EURY</name>
<protein>
    <recommendedName>
        <fullName evidence="3">Transglutaminase-like domain-containing protein</fullName>
    </recommendedName>
</protein>
<dbReference type="InterPro" id="IPR021878">
    <property type="entry name" value="TgpA_N"/>
</dbReference>
<feature type="compositionally biased region" description="Polar residues" evidence="1">
    <location>
        <begin position="65"/>
        <end position="74"/>
    </location>
</feature>
<feature type="compositionally biased region" description="Polar residues" evidence="1">
    <location>
        <begin position="207"/>
        <end position="217"/>
    </location>
</feature>
<dbReference type="SMART" id="SM00460">
    <property type="entry name" value="TGc"/>
    <property type="match status" value="1"/>
</dbReference>
<feature type="region of interest" description="Disordered" evidence="1">
    <location>
        <begin position="197"/>
        <end position="221"/>
    </location>
</feature>
<keyword evidence="2" id="KW-0812">Transmembrane</keyword>
<evidence type="ECO:0000256" key="1">
    <source>
        <dbReference type="SAM" id="MobiDB-lite"/>
    </source>
</evidence>
<comment type="caution">
    <text evidence="4">The sequence shown here is derived from an EMBL/GenBank/DDBJ whole genome shotgun (WGS) entry which is preliminary data.</text>
</comment>
<dbReference type="Pfam" id="PF01841">
    <property type="entry name" value="Transglut_core"/>
    <property type="match status" value="1"/>
</dbReference>
<dbReference type="Pfam" id="PF13559">
    <property type="entry name" value="DUF4129"/>
    <property type="match status" value="1"/>
</dbReference>
<keyword evidence="2" id="KW-1133">Transmembrane helix</keyword>
<proteinExistence type="predicted"/>
<dbReference type="EMBL" id="QMDW01000009">
    <property type="protein sequence ID" value="RJX49706.1"/>
    <property type="molecule type" value="Genomic_DNA"/>
</dbReference>
<dbReference type="PANTHER" id="PTHR42736">
    <property type="entry name" value="PROTEIN-GLUTAMINE GAMMA-GLUTAMYLTRANSFERASE"/>
    <property type="match status" value="1"/>
</dbReference>
<dbReference type="Pfam" id="PF11992">
    <property type="entry name" value="TgpA_N"/>
    <property type="match status" value="1"/>
</dbReference>
<dbReference type="InterPro" id="IPR025403">
    <property type="entry name" value="TgpA-like_C"/>
</dbReference>
<keyword evidence="5" id="KW-1185">Reference proteome</keyword>
<evidence type="ECO:0000313" key="4">
    <source>
        <dbReference type="EMBL" id="RJX49706.1"/>
    </source>
</evidence>
<feature type="region of interest" description="Disordered" evidence="1">
    <location>
        <begin position="45"/>
        <end position="120"/>
    </location>
</feature>
<dbReference type="Proteomes" id="UP000281564">
    <property type="component" value="Unassembled WGS sequence"/>
</dbReference>
<reference evidence="4 5" key="1">
    <citation type="submission" date="2018-06" db="EMBL/GenBank/DDBJ databases">
        <title>Halonotius sp. F13-13 a new haloarchaeeon isolated from a solar saltern from Isla Cristina, Huelva, Spain.</title>
        <authorList>
            <person name="Duran-Viseras A."/>
            <person name="Sanchez-Porro C."/>
            <person name="Ventosa A."/>
        </authorList>
    </citation>
    <scope>NUCLEOTIDE SEQUENCE [LARGE SCALE GENOMIC DNA]</scope>
    <source>
        <strain evidence="4 5">CECT 7525</strain>
    </source>
</reference>
<dbReference type="Gene3D" id="3.10.620.30">
    <property type="match status" value="1"/>
</dbReference>
<accession>A0A3A6Q065</accession>
<evidence type="ECO:0000256" key="2">
    <source>
        <dbReference type="SAM" id="Phobius"/>
    </source>
</evidence>
<dbReference type="InterPro" id="IPR008969">
    <property type="entry name" value="CarboxyPept-like_regulatory"/>
</dbReference>
<dbReference type="RefSeq" id="WP_120084611.1">
    <property type="nucleotide sequence ID" value="NZ_QMDW01000009.1"/>
</dbReference>
<keyword evidence="2" id="KW-0472">Membrane</keyword>
<sequence length="911" mass="96102">MGDDRQVGEAILVVIAIVALLVSAAFLPTVDIFGSNEAIAEQLPDGSQLPAGTQSPGGPAAGTQAGDQSGNMESTGDGESGESQSARSGEPTGIGAPGQTAGGSLTNPPQSAQISGSLSEQPSQVPLFTVESPVNTYWRQTAYETYTGTGWRQAGAPTPLDEGIPNDDRTGGNRRITYDVTLLEGGRSLPTAWQPESVSFRGDDSQPALQTSATGGVQTDEPLSAETTYTATSVLPPRQPSVLRNAEGQTPREIRETYTRMPGDTPDRVGDFTGELLAGTDTRYDRAITVQRWLTSNKGYSLNTSLDPSQPIADQLLFEVDAAYCQQFATTMAAMLRSQGVPARYVVGFRKGRPVGDDSYLVTSDRGHAWVEVYFPDVGWVRFDPTPADELSVSTPAPPYEVSLNRSAVVGAPVSVRVTKQNESISGVPVFVNDGRVGWTDATGAVETTLPYTDRVTIRAGDDTAQTEYTDATPPPQGSQLAVASVGAITNGLPLLSAATPLTPENTVIPQVDGETADSTATYPLAKNATLAVVGSRTAGETARVVASVEDIPISDATVSFDGTEVGTTNQDGYYDLSLADVTPGTYRITVSRGAVSESTTFEVIPPTADTPNDDPTALTPNVSVNPVGIALPAGPATATVTRSGEPVDGVTVRVNGETVGETDENGTLGLNFPIADIALVATTVTGVTGETQIDGLYRNAALVGGGILFLIAGIVTAASRRGVTSGSVTDRLAVIRSFLRRLPERATTLLVGLADRLTTAMRRLLARLRAWRSVFALSVSEIQQRLDPRRLVAALRSWLERLRRRWQAAAGNGTPEAAPSEASGTGPDRQLRSMWQTFVSLICPPQAITRTPVEIGQYAIEKGVPSQPVTYLTDLYRAVEYGQQSPGDSRLEAARQALADITESSEDDDP</sequence>
<dbReference type="SUPFAM" id="SSF54001">
    <property type="entry name" value="Cysteine proteinases"/>
    <property type="match status" value="1"/>
</dbReference>
<dbReference type="OrthoDB" id="18481at2157"/>
<gene>
    <name evidence="4" type="ORF">DP106_08170</name>
</gene>
<dbReference type="AlphaFoldDB" id="A0A3A6Q065"/>
<feature type="transmembrane region" description="Helical" evidence="2">
    <location>
        <begin position="7"/>
        <end position="27"/>
    </location>
</feature>
<dbReference type="SUPFAM" id="SSF49464">
    <property type="entry name" value="Carboxypeptidase regulatory domain-like"/>
    <property type="match status" value="1"/>
</dbReference>
<dbReference type="PANTHER" id="PTHR42736:SF1">
    <property type="entry name" value="PROTEIN-GLUTAMINE GAMMA-GLUTAMYLTRANSFERASE"/>
    <property type="match status" value="1"/>
</dbReference>
<dbReference type="InterPro" id="IPR038765">
    <property type="entry name" value="Papain-like_cys_pep_sf"/>
</dbReference>
<evidence type="ECO:0000313" key="5">
    <source>
        <dbReference type="Proteomes" id="UP000281564"/>
    </source>
</evidence>
<feature type="region of interest" description="Disordered" evidence="1">
    <location>
        <begin position="149"/>
        <end position="173"/>
    </location>
</feature>
<dbReference type="Gene3D" id="2.60.40.1120">
    <property type="entry name" value="Carboxypeptidase-like, regulatory domain"/>
    <property type="match status" value="1"/>
</dbReference>
<feature type="domain" description="Transglutaminase-like" evidence="3">
    <location>
        <begin position="317"/>
        <end position="387"/>
    </location>
</feature>